<reference evidence="6" key="1">
    <citation type="journal article" date="2021" name="Cell">
        <title>Tracing the genetic footprints of vertebrate landing in non-teleost ray-finned fishes.</title>
        <authorList>
            <person name="Bi X."/>
            <person name="Wang K."/>
            <person name="Yang L."/>
            <person name="Pan H."/>
            <person name="Jiang H."/>
            <person name="Wei Q."/>
            <person name="Fang M."/>
            <person name="Yu H."/>
            <person name="Zhu C."/>
            <person name="Cai Y."/>
            <person name="He Y."/>
            <person name="Gan X."/>
            <person name="Zeng H."/>
            <person name="Yu D."/>
            <person name="Zhu Y."/>
            <person name="Jiang H."/>
            <person name="Qiu Q."/>
            <person name="Yang H."/>
            <person name="Zhang Y.E."/>
            <person name="Wang W."/>
            <person name="Zhu M."/>
            <person name="He S."/>
            <person name="Zhang G."/>
        </authorList>
    </citation>
    <scope>NUCLEOTIDE SEQUENCE</scope>
    <source>
        <strain evidence="6">Allg_001</strain>
    </source>
</reference>
<evidence type="ECO:0000259" key="5">
    <source>
        <dbReference type="PROSITE" id="PS51720"/>
    </source>
</evidence>
<keyword evidence="3" id="KW-0342">GTP-binding</keyword>
<evidence type="ECO:0000256" key="3">
    <source>
        <dbReference type="ARBA" id="ARBA00023134"/>
    </source>
</evidence>
<comment type="similarity">
    <text evidence="1">Belongs to the TRAFAC class TrmE-Era-EngA-EngB-Septin-like GTPase superfamily. AIG1/Toc34/Toc159-like paraseptin GTPase family. IAN subfamily.</text>
</comment>
<evidence type="ECO:0000256" key="2">
    <source>
        <dbReference type="ARBA" id="ARBA00022741"/>
    </source>
</evidence>
<proteinExistence type="inferred from homology"/>
<dbReference type="InterPro" id="IPR006703">
    <property type="entry name" value="G_AIG1"/>
</dbReference>
<evidence type="ECO:0000256" key="1">
    <source>
        <dbReference type="ARBA" id="ARBA00008535"/>
    </source>
</evidence>
<dbReference type="SUPFAM" id="SSF52540">
    <property type="entry name" value="P-loop containing nucleoside triphosphate hydrolases"/>
    <property type="match status" value="1"/>
</dbReference>
<organism evidence="6 7">
    <name type="scientific">Atractosteus spatula</name>
    <name type="common">Alligator gar</name>
    <name type="synonym">Lepisosteus spatula</name>
    <dbReference type="NCBI Taxonomy" id="7917"/>
    <lineage>
        <taxon>Eukaryota</taxon>
        <taxon>Metazoa</taxon>
        <taxon>Chordata</taxon>
        <taxon>Craniata</taxon>
        <taxon>Vertebrata</taxon>
        <taxon>Euteleostomi</taxon>
        <taxon>Actinopterygii</taxon>
        <taxon>Neopterygii</taxon>
        <taxon>Holostei</taxon>
        <taxon>Semionotiformes</taxon>
        <taxon>Lepisosteidae</taxon>
        <taxon>Atractosteus</taxon>
    </lineage>
</organism>
<dbReference type="Gene3D" id="3.40.50.300">
    <property type="entry name" value="P-loop containing nucleotide triphosphate hydrolases"/>
    <property type="match status" value="1"/>
</dbReference>
<dbReference type="EMBL" id="JAAWVO010019478">
    <property type="protein sequence ID" value="MBN3315091.1"/>
    <property type="molecule type" value="Genomic_DNA"/>
</dbReference>
<feature type="non-terminal residue" evidence="6">
    <location>
        <position position="293"/>
    </location>
</feature>
<dbReference type="InterPro" id="IPR027417">
    <property type="entry name" value="P-loop_NTPase"/>
</dbReference>
<gene>
    <name evidence="6" type="primary">Gimap5_1</name>
    <name evidence="6" type="ORF">GTO95_0002343</name>
</gene>
<dbReference type="FunFam" id="3.40.50.300:FF:000366">
    <property type="entry name" value="GTPase, IMAP family member 2"/>
    <property type="match status" value="1"/>
</dbReference>
<keyword evidence="2" id="KW-0547">Nucleotide-binding</keyword>
<name>A0A8J7NPY4_ATRSP</name>
<dbReference type="PANTHER" id="PTHR10903">
    <property type="entry name" value="GTPASE, IMAP FAMILY MEMBER-RELATED"/>
    <property type="match status" value="1"/>
</dbReference>
<evidence type="ECO:0000256" key="4">
    <source>
        <dbReference type="SAM" id="MobiDB-lite"/>
    </source>
</evidence>
<feature type="domain" description="AIG1-type G" evidence="5">
    <location>
        <begin position="1"/>
        <end position="201"/>
    </location>
</feature>
<dbReference type="InterPro" id="IPR045058">
    <property type="entry name" value="GIMA/IAN/Toc"/>
</dbReference>
<evidence type="ECO:0000313" key="6">
    <source>
        <dbReference type="EMBL" id="MBN3315091.1"/>
    </source>
</evidence>
<feature type="region of interest" description="Disordered" evidence="4">
    <location>
        <begin position="257"/>
        <end position="293"/>
    </location>
</feature>
<evidence type="ECO:0000313" key="7">
    <source>
        <dbReference type="Proteomes" id="UP000736164"/>
    </source>
</evidence>
<feature type="non-terminal residue" evidence="6">
    <location>
        <position position="1"/>
    </location>
</feature>
<dbReference type="Proteomes" id="UP000736164">
    <property type="component" value="Unassembled WGS sequence"/>
</dbReference>
<dbReference type="CDD" id="cd01852">
    <property type="entry name" value="AIG1"/>
    <property type="match status" value="1"/>
</dbReference>
<protein>
    <submittedName>
        <fullName evidence="6">GIMA5 GTPase</fullName>
    </submittedName>
</protein>
<comment type="caution">
    <text evidence="6">The sequence shown here is derived from an EMBL/GenBank/DDBJ whole genome shotgun (WGS) entry which is preliminary data.</text>
</comment>
<feature type="compositionally biased region" description="Basic and acidic residues" evidence="4">
    <location>
        <begin position="271"/>
        <end position="293"/>
    </location>
</feature>
<dbReference type="GO" id="GO:0005525">
    <property type="term" value="F:GTP binding"/>
    <property type="evidence" value="ECO:0007669"/>
    <property type="project" value="UniProtKB-KW"/>
</dbReference>
<dbReference type="PROSITE" id="PS51720">
    <property type="entry name" value="G_AIG1"/>
    <property type="match status" value="1"/>
</dbReference>
<sequence length="293" mass="33638">PRDLRIVLLGKTGCGKSRTGNTILKQDVFQHECSPKSITHECQWGTGTVEGRKVTVVDTPGFFDTELPKEELRREIGRCIAMSSPGPHAFLLVIQLGRQTPEEKQVVREILRLFGQKALRFALVLFTHGDSLGKGTTIEEFFEKNDHLTGLIEKCGGRYHVFDNEDKSSRTQVRQLLEKIEAMVQQNEDAFYTNRKYQEVENLIRTEAERILKKLVLYMPRMTGCAAMLWRWLKEKARYLAVLFLCCFPCVMQNTEDDDGDDDSRQTLFSDDSHSTGIEMRERGADSGTRRRR</sequence>
<accession>A0A8J7NPY4</accession>
<dbReference type="PANTHER" id="PTHR10903:SF62">
    <property type="entry name" value="GTPASE IMAP FAMILY MEMBER 4-LIKE-RELATED"/>
    <property type="match status" value="1"/>
</dbReference>
<keyword evidence="7" id="KW-1185">Reference proteome</keyword>
<dbReference type="AlphaFoldDB" id="A0A8J7NPY4"/>
<dbReference type="Pfam" id="PF04548">
    <property type="entry name" value="AIG1"/>
    <property type="match status" value="1"/>
</dbReference>